<evidence type="ECO:0000256" key="1">
    <source>
        <dbReference type="SAM" id="MobiDB-lite"/>
    </source>
</evidence>
<proteinExistence type="predicted"/>
<feature type="region of interest" description="Disordered" evidence="1">
    <location>
        <begin position="15"/>
        <end position="40"/>
    </location>
</feature>
<protein>
    <submittedName>
        <fullName evidence="2">Uncharacterized protein</fullName>
    </submittedName>
</protein>
<feature type="compositionally biased region" description="Basic and acidic residues" evidence="1">
    <location>
        <begin position="24"/>
        <end position="40"/>
    </location>
</feature>
<dbReference type="RefSeq" id="WP_256254097.1">
    <property type="nucleotide sequence ID" value="NZ_FOMX01000026.1"/>
</dbReference>
<accession>A0A1I2FI63</accession>
<name>A0A1I2FI63_9BACT</name>
<dbReference type="Proteomes" id="UP000199400">
    <property type="component" value="Unassembled WGS sequence"/>
</dbReference>
<evidence type="ECO:0000313" key="2">
    <source>
        <dbReference type="EMBL" id="SFF04437.1"/>
    </source>
</evidence>
<sequence>MVVEFFEAELHREPGASLDNDGVWAHRDSYLPEQHQRRES</sequence>
<gene>
    <name evidence="2" type="ORF">SAMN02745121_06663</name>
</gene>
<dbReference type="EMBL" id="FOMX01000026">
    <property type="protein sequence ID" value="SFF04437.1"/>
    <property type="molecule type" value="Genomic_DNA"/>
</dbReference>
<reference evidence="3" key="1">
    <citation type="submission" date="2016-10" db="EMBL/GenBank/DDBJ databases">
        <authorList>
            <person name="Varghese N."/>
            <person name="Submissions S."/>
        </authorList>
    </citation>
    <scope>NUCLEOTIDE SEQUENCE [LARGE SCALE GENOMIC DNA]</scope>
    <source>
        <strain evidence="3">ATCC 25963</strain>
    </source>
</reference>
<dbReference type="AlphaFoldDB" id="A0A1I2FI63"/>
<keyword evidence="3" id="KW-1185">Reference proteome</keyword>
<evidence type="ECO:0000313" key="3">
    <source>
        <dbReference type="Proteomes" id="UP000199400"/>
    </source>
</evidence>
<organism evidence="2 3">
    <name type="scientific">Nannocystis exedens</name>
    <dbReference type="NCBI Taxonomy" id="54"/>
    <lineage>
        <taxon>Bacteria</taxon>
        <taxon>Pseudomonadati</taxon>
        <taxon>Myxococcota</taxon>
        <taxon>Polyangia</taxon>
        <taxon>Nannocystales</taxon>
        <taxon>Nannocystaceae</taxon>
        <taxon>Nannocystis</taxon>
    </lineage>
</organism>